<dbReference type="InterPro" id="IPR005471">
    <property type="entry name" value="Tscrpt_reg_IclR_N"/>
</dbReference>
<evidence type="ECO:0000256" key="3">
    <source>
        <dbReference type="ARBA" id="ARBA00023163"/>
    </source>
</evidence>
<proteinExistence type="predicted"/>
<organism evidence="4 5">
    <name type="scientific">Rhodococcus ruber</name>
    <dbReference type="NCBI Taxonomy" id="1830"/>
    <lineage>
        <taxon>Bacteria</taxon>
        <taxon>Bacillati</taxon>
        <taxon>Actinomycetota</taxon>
        <taxon>Actinomycetes</taxon>
        <taxon>Mycobacteriales</taxon>
        <taxon>Nocardiaceae</taxon>
        <taxon>Rhodococcus</taxon>
    </lineage>
</organism>
<keyword evidence="2" id="KW-0238">DNA-binding</keyword>
<dbReference type="InterPro" id="IPR050707">
    <property type="entry name" value="HTH_MetabolicPath_Reg"/>
</dbReference>
<protein>
    <submittedName>
        <fullName evidence="4">Iclr family transcriptional regulator</fullName>
    </submittedName>
</protein>
<dbReference type="InterPro" id="IPR036388">
    <property type="entry name" value="WH-like_DNA-bd_sf"/>
</dbReference>
<sequence>MTAHVSVHADDSHFSGQQPGAVQKALGMLEAVAQLGPGTSAKEIARFAGVPPTTAYRMLNLLVADGFLVRVPDLSGFALGRRTAELARAAVETSPSPTLHDAVEELRTRTRFGVHVASFAAGRLRFVDKDPDHEIVAVGALAKNLHANALGKLMLAHHPHVRPDPRLRRLTDHTICDPGVLAEELRAVAVAGYAYEGEECRIGRAALAAPIRDRSAFVVGGLYLQGSASRVTPDDAALVRFLVDGSARLSGLL</sequence>
<reference evidence="4 5" key="1">
    <citation type="journal article" date="2014" name="Genome Announc.">
        <title>Draft Genome Sequence of Propane- and Butane-Oxidizing Actinobacterium Rhodococcus ruber IEGM 231.</title>
        <authorList>
            <person name="Ivshina I.B."/>
            <person name="Kuyukina M.S."/>
            <person name="Krivoruchko A.V."/>
            <person name="Barbe V."/>
            <person name="Fischer C."/>
        </authorList>
    </citation>
    <scope>NUCLEOTIDE SEQUENCE [LARGE SCALE GENOMIC DNA]</scope>
</reference>
<dbReference type="Gene3D" id="3.30.450.40">
    <property type="match status" value="1"/>
</dbReference>
<dbReference type="PANTHER" id="PTHR30136">
    <property type="entry name" value="HELIX-TURN-HELIX TRANSCRIPTIONAL REGULATOR, ICLR FAMILY"/>
    <property type="match status" value="1"/>
</dbReference>
<dbReference type="Pfam" id="PF09339">
    <property type="entry name" value="HTH_IclR"/>
    <property type="match status" value="1"/>
</dbReference>
<evidence type="ECO:0000256" key="2">
    <source>
        <dbReference type="ARBA" id="ARBA00023125"/>
    </source>
</evidence>
<keyword evidence="3" id="KW-0804">Transcription</keyword>
<dbReference type="GO" id="GO:0003700">
    <property type="term" value="F:DNA-binding transcription factor activity"/>
    <property type="evidence" value="ECO:0007669"/>
    <property type="project" value="TreeGrafter"/>
</dbReference>
<dbReference type="Pfam" id="PF01614">
    <property type="entry name" value="IclR_C"/>
    <property type="match status" value="1"/>
</dbReference>
<dbReference type="PANTHER" id="PTHR30136:SF24">
    <property type="entry name" value="HTH-TYPE TRANSCRIPTIONAL REPRESSOR ALLR"/>
    <property type="match status" value="1"/>
</dbReference>
<accession>A0A098BRI3</accession>
<gene>
    <name evidence="4" type="ORF">RHRU231_760001</name>
</gene>
<dbReference type="GeneID" id="66834316"/>
<dbReference type="Proteomes" id="UP000042997">
    <property type="component" value="Unassembled WGS sequence"/>
</dbReference>
<dbReference type="EMBL" id="CCSD01000090">
    <property type="protein sequence ID" value="CDZ90842.1"/>
    <property type="molecule type" value="Genomic_DNA"/>
</dbReference>
<dbReference type="eggNOG" id="COG1414">
    <property type="taxonomic scope" value="Bacteria"/>
</dbReference>
<name>A0A098BRI3_9NOCA</name>
<dbReference type="Gene3D" id="1.10.10.10">
    <property type="entry name" value="Winged helix-like DNA-binding domain superfamily/Winged helix DNA-binding domain"/>
    <property type="match status" value="1"/>
</dbReference>
<dbReference type="KEGG" id="rrz:CS378_20505"/>
<dbReference type="OrthoDB" id="5242615at2"/>
<dbReference type="SUPFAM" id="SSF46785">
    <property type="entry name" value="Winged helix' DNA-binding domain"/>
    <property type="match status" value="1"/>
</dbReference>
<dbReference type="InterPro" id="IPR014757">
    <property type="entry name" value="Tscrpt_reg_IclR_C"/>
</dbReference>
<dbReference type="SMART" id="SM00346">
    <property type="entry name" value="HTH_ICLR"/>
    <property type="match status" value="1"/>
</dbReference>
<dbReference type="InterPro" id="IPR029016">
    <property type="entry name" value="GAF-like_dom_sf"/>
</dbReference>
<dbReference type="PROSITE" id="PS51077">
    <property type="entry name" value="HTH_ICLR"/>
    <property type="match status" value="1"/>
</dbReference>
<dbReference type="GO" id="GO:0003677">
    <property type="term" value="F:DNA binding"/>
    <property type="evidence" value="ECO:0007669"/>
    <property type="project" value="UniProtKB-KW"/>
</dbReference>
<dbReference type="InterPro" id="IPR036390">
    <property type="entry name" value="WH_DNA-bd_sf"/>
</dbReference>
<dbReference type="PROSITE" id="PS51078">
    <property type="entry name" value="ICLR_ED"/>
    <property type="match status" value="1"/>
</dbReference>
<evidence type="ECO:0000313" key="4">
    <source>
        <dbReference type="EMBL" id="CDZ90842.1"/>
    </source>
</evidence>
<evidence type="ECO:0000256" key="1">
    <source>
        <dbReference type="ARBA" id="ARBA00023015"/>
    </source>
</evidence>
<keyword evidence="1" id="KW-0805">Transcription regulation</keyword>
<evidence type="ECO:0000313" key="5">
    <source>
        <dbReference type="Proteomes" id="UP000042997"/>
    </source>
</evidence>
<dbReference type="RefSeq" id="WP_017680627.1">
    <property type="nucleotide sequence ID" value="NZ_CP023714.1"/>
</dbReference>
<dbReference type="SUPFAM" id="SSF55781">
    <property type="entry name" value="GAF domain-like"/>
    <property type="match status" value="1"/>
</dbReference>
<dbReference type="AlphaFoldDB" id="A0A098BRI3"/>
<dbReference type="GO" id="GO:0045892">
    <property type="term" value="P:negative regulation of DNA-templated transcription"/>
    <property type="evidence" value="ECO:0007669"/>
    <property type="project" value="TreeGrafter"/>
</dbReference>